<keyword evidence="1" id="KW-0472">Membrane</keyword>
<gene>
    <name evidence="2" type="ORF">AVEN_118311_1</name>
</gene>
<dbReference type="EMBL" id="BGPR01016977">
    <property type="protein sequence ID" value="GBN74754.1"/>
    <property type="molecule type" value="Genomic_DNA"/>
</dbReference>
<protein>
    <submittedName>
        <fullName evidence="2">Uncharacterized protein</fullName>
    </submittedName>
</protein>
<reference evidence="2 3" key="1">
    <citation type="journal article" date="2019" name="Sci. Rep.">
        <title>Orb-weaving spider Araneus ventricosus genome elucidates the spidroin gene catalogue.</title>
        <authorList>
            <person name="Kono N."/>
            <person name="Nakamura H."/>
            <person name="Ohtoshi R."/>
            <person name="Moran D.A.P."/>
            <person name="Shinohara A."/>
            <person name="Yoshida Y."/>
            <person name="Fujiwara M."/>
            <person name="Mori M."/>
            <person name="Tomita M."/>
            <person name="Arakawa K."/>
        </authorList>
    </citation>
    <scope>NUCLEOTIDE SEQUENCE [LARGE SCALE GENOMIC DNA]</scope>
</reference>
<comment type="caution">
    <text evidence="2">The sequence shown here is derived from an EMBL/GenBank/DDBJ whole genome shotgun (WGS) entry which is preliminary data.</text>
</comment>
<name>A0A4Y2RG79_ARAVE</name>
<dbReference type="AlphaFoldDB" id="A0A4Y2RG79"/>
<feature type="transmembrane region" description="Helical" evidence="1">
    <location>
        <begin position="192"/>
        <end position="225"/>
    </location>
</feature>
<accession>A0A4Y2RG79</accession>
<evidence type="ECO:0000256" key="1">
    <source>
        <dbReference type="SAM" id="Phobius"/>
    </source>
</evidence>
<sequence length="228" mass="24482">MAPPRGTASTCMRSRQITNLAERFNPCHGNLCDNPLPLLTTRFPKPFRQAFLAVWARGGLVVKSRFQGRSSIRLDSIKDPTGMWGLAGAAATRYWYFCLGGPGLAHDKSDFEDQTSSRWCREEVWSRGRLRCRPCHLPRAQNYEPSSFLSSRAATARTVLVATTITVLVATAGTVLVATAITVLVATAITVLVATAITVLVATAITVLVATAITVLVATAGTVLVPPL</sequence>
<evidence type="ECO:0000313" key="3">
    <source>
        <dbReference type="Proteomes" id="UP000499080"/>
    </source>
</evidence>
<dbReference type="Proteomes" id="UP000499080">
    <property type="component" value="Unassembled WGS sequence"/>
</dbReference>
<keyword evidence="1" id="KW-0812">Transmembrane</keyword>
<organism evidence="2 3">
    <name type="scientific">Araneus ventricosus</name>
    <name type="common">Orbweaver spider</name>
    <name type="synonym">Epeira ventricosa</name>
    <dbReference type="NCBI Taxonomy" id="182803"/>
    <lineage>
        <taxon>Eukaryota</taxon>
        <taxon>Metazoa</taxon>
        <taxon>Ecdysozoa</taxon>
        <taxon>Arthropoda</taxon>
        <taxon>Chelicerata</taxon>
        <taxon>Arachnida</taxon>
        <taxon>Araneae</taxon>
        <taxon>Araneomorphae</taxon>
        <taxon>Entelegynae</taxon>
        <taxon>Araneoidea</taxon>
        <taxon>Araneidae</taxon>
        <taxon>Araneus</taxon>
    </lineage>
</organism>
<proteinExistence type="predicted"/>
<keyword evidence="1" id="KW-1133">Transmembrane helix</keyword>
<feature type="transmembrane region" description="Helical" evidence="1">
    <location>
        <begin position="159"/>
        <end position="186"/>
    </location>
</feature>
<keyword evidence="3" id="KW-1185">Reference proteome</keyword>
<evidence type="ECO:0000313" key="2">
    <source>
        <dbReference type="EMBL" id="GBN74754.1"/>
    </source>
</evidence>